<feature type="domain" description="Phospholipid/glycerol acyltransferase" evidence="7">
    <location>
        <begin position="68"/>
        <end position="179"/>
    </location>
</feature>
<evidence type="ECO:0000256" key="3">
    <source>
        <dbReference type="ARBA" id="ARBA00022679"/>
    </source>
</evidence>
<dbReference type="Pfam" id="PF01553">
    <property type="entry name" value="Acyltransferase"/>
    <property type="match status" value="1"/>
</dbReference>
<keyword evidence="5 8" id="KW-0012">Acyltransferase</keyword>
<keyword evidence="6" id="KW-0472">Membrane</keyword>
<dbReference type="AlphaFoldDB" id="A0A3B0W553"/>
<keyword evidence="4" id="KW-0443">Lipid metabolism</keyword>
<protein>
    <submittedName>
        <fullName evidence="8">1-acyl-sn-glycerol-3-phosphate acyltransferase</fullName>
        <ecNumber evidence="8">2.3.1.51</ecNumber>
    </submittedName>
</protein>
<keyword evidence="3 8" id="KW-0808">Transferase</keyword>
<feature type="transmembrane region" description="Helical" evidence="6">
    <location>
        <begin position="7"/>
        <end position="28"/>
    </location>
</feature>
<evidence type="ECO:0000256" key="2">
    <source>
        <dbReference type="ARBA" id="ARBA00022516"/>
    </source>
</evidence>
<dbReference type="SMART" id="SM00563">
    <property type="entry name" value="PlsC"/>
    <property type="match status" value="1"/>
</dbReference>
<dbReference type="EMBL" id="UOFD01000023">
    <property type="protein sequence ID" value="VAW51048.1"/>
    <property type="molecule type" value="Genomic_DNA"/>
</dbReference>
<gene>
    <name evidence="8" type="ORF">MNBD_GAMMA06-131</name>
</gene>
<dbReference type="PANTHER" id="PTHR10434:SF64">
    <property type="entry name" value="1-ACYL-SN-GLYCEROL-3-PHOSPHATE ACYLTRANSFERASE-RELATED"/>
    <property type="match status" value="1"/>
</dbReference>
<accession>A0A3B0W553</accession>
<organism evidence="8">
    <name type="scientific">hydrothermal vent metagenome</name>
    <dbReference type="NCBI Taxonomy" id="652676"/>
    <lineage>
        <taxon>unclassified sequences</taxon>
        <taxon>metagenomes</taxon>
        <taxon>ecological metagenomes</taxon>
    </lineage>
</organism>
<evidence type="ECO:0000313" key="8">
    <source>
        <dbReference type="EMBL" id="VAW51048.1"/>
    </source>
</evidence>
<dbReference type="InterPro" id="IPR002123">
    <property type="entry name" value="Plipid/glycerol_acylTrfase"/>
</dbReference>
<evidence type="ECO:0000256" key="6">
    <source>
        <dbReference type="SAM" id="Phobius"/>
    </source>
</evidence>
<proteinExistence type="predicted"/>
<reference evidence="8" key="1">
    <citation type="submission" date="2018-06" db="EMBL/GenBank/DDBJ databases">
        <authorList>
            <person name="Zhirakovskaya E."/>
        </authorList>
    </citation>
    <scope>NUCLEOTIDE SEQUENCE</scope>
</reference>
<dbReference type="EC" id="2.3.1.51" evidence="8"/>
<dbReference type="SUPFAM" id="SSF69593">
    <property type="entry name" value="Glycerol-3-phosphate (1)-acyltransferase"/>
    <property type="match status" value="1"/>
</dbReference>
<dbReference type="PANTHER" id="PTHR10434">
    <property type="entry name" value="1-ACYL-SN-GLYCEROL-3-PHOSPHATE ACYLTRANSFERASE"/>
    <property type="match status" value="1"/>
</dbReference>
<dbReference type="CDD" id="cd07989">
    <property type="entry name" value="LPLAT_AGPAT-like"/>
    <property type="match status" value="1"/>
</dbReference>
<keyword evidence="6" id="KW-0812">Transmembrane</keyword>
<evidence type="ECO:0000256" key="5">
    <source>
        <dbReference type="ARBA" id="ARBA00023315"/>
    </source>
</evidence>
<evidence type="ECO:0000256" key="1">
    <source>
        <dbReference type="ARBA" id="ARBA00005189"/>
    </source>
</evidence>
<keyword evidence="2" id="KW-0444">Lipid biosynthesis</keyword>
<dbReference type="GO" id="GO:0003841">
    <property type="term" value="F:1-acylglycerol-3-phosphate O-acyltransferase activity"/>
    <property type="evidence" value="ECO:0007669"/>
    <property type="project" value="UniProtKB-EC"/>
</dbReference>
<comment type="pathway">
    <text evidence="1">Lipid metabolism.</text>
</comment>
<dbReference type="GO" id="GO:0006654">
    <property type="term" value="P:phosphatidic acid biosynthetic process"/>
    <property type="evidence" value="ECO:0007669"/>
    <property type="project" value="TreeGrafter"/>
</dbReference>
<keyword evidence="6" id="KW-1133">Transmembrane helix</keyword>
<name>A0A3B0W553_9ZZZZ</name>
<sequence>MPSIRKLYRTILLLLWLAIGVILTVVFLRNTRPPHGFATNIISKWLGIVARIFGVKIKIYGIALPEKTLFVANHISWLDILILGDLLPIHFLSKYEVKTMPVIGWLATRAGTLYIKRGDRASASESSKEITAVLKQHHNSLIFAEGTTTDGHIKKFHNRMLQSAIDAQAMVQPVAIFYPVKNPKTKKLEINPVALFLGNTTIGESYNIIARSPGMDVEVHFLEPIDSSNITKIEVAQHAYEKVVDAIVSIKTRNE</sequence>
<evidence type="ECO:0000259" key="7">
    <source>
        <dbReference type="SMART" id="SM00563"/>
    </source>
</evidence>
<evidence type="ECO:0000256" key="4">
    <source>
        <dbReference type="ARBA" id="ARBA00023098"/>
    </source>
</evidence>